<dbReference type="EMBL" id="CP100355">
    <property type="protein sequence ID" value="UTF54619.1"/>
    <property type="molecule type" value="Genomic_DNA"/>
</dbReference>
<feature type="compositionally biased region" description="Low complexity" evidence="1">
    <location>
        <begin position="326"/>
        <end position="341"/>
    </location>
</feature>
<feature type="compositionally biased region" description="Acidic residues" evidence="1">
    <location>
        <begin position="571"/>
        <end position="589"/>
    </location>
</feature>
<evidence type="ECO:0000259" key="2">
    <source>
        <dbReference type="Pfam" id="PF13559"/>
    </source>
</evidence>
<dbReference type="AlphaFoldDB" id="A0A9E7NCV8"/>
<evidence type="ECO:0000313" key="4">
    <source>
        <dbReference type="Proteomes" id="UP001056855"/>
    </source>
</evidence>
<reference evidence="3" key="1">
    <citation type="submission" date="2022-06" db="EMBL/GenBank/DDBJ databases">
        <title>Diverse halophilic archaea isolated from saline environments.</title>
        <authorList>
            <person name="Cui H.-L."/>
        </authorList>
    </citation>
    <scope>NUCLEOTIDE SEQUENCE</scope>
    <source>
        <strain evidence="3">WLHS1</strain>
    </source>
</reference>
<dbReference type="GeneID" id="73289363"/>
<feature type="region of interest" description="Disordered" evidence="1">
    <location>
        <begin position="79"/>
        <end position="103"/>
    </location>
</feature>
<feature type="compositionally biased region" description="Polar residues" evidence="1">
    <location>
        <begin position="266"/>
        <end position="275"/>
    </location>
</feature>
<name>A0A9E7NCV8_9EURY</name>
<sequence length="596" mass="59302">MTIGSDGTSRLLAVLAVGCAIGGIVLAASAMPMLAADSPVATALGDSETSAERDRAIQEAMLEAAAEGDGDLAERAGELETAGGDGDGPGMGGSGGGGAGAGTGALDNQLVQAGALSAMESQHDLLTNPAVSDALFGLAGIYAVIGGSPGDFAAGAAGSDPGTSPGSDFGSDPDAFDDPENLEGTAPEDADTTVDEPTTSGGLLDVPTSANGLEGGYGDLVTDQRARSISLEGDAAGGERAVDGFEGGIDSESHGGGSLDSESPWGANQATDGSSTGDGFDANADDGAWDKGAVPDDGSSGAPTDDLDASRGGGESDAETPGGTEDSSASDATGATDASDASNDETNGAEDDGTDSDEEETNSVTDSLEDSLGPAGERPILTLLAVALAVVVGYVFLRNDDPIATLRALPSHLLALAMGVVVACSRALERAYEALCGLRSIAELPGLLLGAVAGILAGVRTKARSVRASLPLVGDEATGTDARTATPDDRPTARIRIREAFADVATVSTVSRLRVATPTDVAEGAKARGVPAEPVETITDAFRDVEYGGRDPERRLERTTAARATIRSSVADDDSAEDATNDESVDDANENPTGDP</sequence>
<keyword evidence="4" id="KW-1185">Reference proteome</keyword>
<evidence type="ECO:0000256" key="1">
    <source>
        <dbReference type="SAM" id="MobiDB-lite"/>
    </source>
</evidence>
<gene>
    <name evidence="3" type="ORF">NGM29_04915</name>
</gene>
<feature type="compositionally biased region" description="Acidic residues" evidence="1">
    <location>
        <begin position="347"/>
        <end position="361"/>
    </location>
</feature>
<accession>A0A9E7NCV8</accession>
<proteinExistence type="predicted"/>
<dbReference type="RefSeq" id="WP_254159315.1">
    <property type="nucleotide sequence ID" value="NZ_CP100355.1"/>
</dbReference>
<feature type="region of interest" description="Disordered" evidence="1">
    <location>
        <begin position="155"/>
        <end position="219"/>
    </location>
</feature>
<dbReference type="KEGG" id="sawl:NGM29_04915"/>
<dbReference type="InterPro" id="IPR025403">
    <property type="entry name" value="TgpA-like_C"/>
</dbReference>
<protein>
    <recommendedName>
        <fullName evidence="2">Protein-glutamine gamma-glutamyltransferase-like C-terminal domain-containing protein</fullName>
    </recommendedName>
</protein>
<feature type="compositionally biased region" description="Low complexity" evidence="1">
    <location>
        <begin position="277"/>
        <end position="286"/>
    </location>
</feature>
<feature type="compositionally biased region" description="Basic and acidic residues" evidence="1">
    <location>
        <begin position="545"/>
        <end position="560"/>
    </location>
</feature>
<feature type="domain" description="Protein-glutamine gamma-glutamyltransferase-like C-terminal" evidence="2">
    <location>
        <begin position="511"/>
        <end position="555"/>
    </location>
</feature>
<evidence type="ECO:0000313" key="3">
    <source>
        <dbReference type="EMBL" id="UTF54619.1"/>
    </source>
</evidence>
<feature type="region of interest" description="Disordered" evidence="1">
    <location>
        <begin position="545"/>
        <end position="596"/>
    </location>
</feature>
<feature type="compositionally biased region" description="Gly residues" evidence="1">
    <location>
        <begin position="83"/>
        <end position="103"/>
    </location>
</feature>
<feature type="region of interest" description="Disordered" evidence="1">
    <location>
        <begin position="231"/>
        <end position="372"/>
    </location>
</feature>
<organism evidence="3 4">
    <name type="scientific">Natronosalvus rutilus</name>
    <dbReference type="NCBI Taxonomy" id="2953753"/>
    <lineage>
        <taxon>Archaea</taxon>
        <taxon>Methanobacteriati</taxon>
        <taxon>Methanobacteriota</taxon>
        <taxon>Stenosarchaea group</taxon>
        <taxon>Halobacteria</taxon>
        <taxon>Halobacteriales</taxon>
        <taxon>Natrialbaceae</taxon>
        <taxon>Natronosalvus</taxon>
    </lineage>
</organism>
<feature type="compositionally biased region" description="Acidic residues" evidence="1">
    <location>
        <begin position="174"/>
        <end position="194"/>
    </location>
</feature>
<dbReference type="Pfam" id="PF13559">
    <property type="entry name" value="DUF4129"/>
    <property type="match status" value="1"/>
</dbReference>
<dbReference type="Proteomes" id="UP001056855">
    <property type="component" value="Chromosome"/>
</dbReference>